<keyword evidence="11" id="KW-1185">Reference proteome</keyword>
<evidence type="ECO:0000256" key="7">
    <source>
        <dbReference type="SAM" id="MobiDB-lite"/>
    </source>
</evidence>
<feature type="transmembrane region" description="Helical" evidence="8">
    <location>
        <begin position="377"/>
        <end position="397"/>
    </location>
</feature>
<dbReference type="PROSITE" id="PS50855">
    <property type="entry name" value="COX1"/>
    <property type="match status" value="1"/>
</dbReference>
<dbReference type="EMBL" id="AP025730">
    <property type="protein sequence ID" value="BDI07962.1"/>
    <property type="molecule type" value="Genomic_DNA"/>
</dbReference>
<feature type="compositionally biased region" description="Polar residues" evidence="7">
    <location>
        <begin position="490"/>
        <end position="499"/>
    </location>
</feature>
<keyword evidence="6" id="KW-0813">Transport</keyword>
<dbReference type="InterPro" id="IPR023616">
    <property type="entry name" value="Cyt_c_oxase-like_su1_dom"/>
</dbReference>
<feature type="transmembrane region" description="Helical" evidence="8">
    <location>
        <begin position="453"/>
        <end position="476"/>
    </location>
</feature>
<keyword evidence="4 8" id="KW-1133">Transmembrane helix</keyword>
<feature type="transmembrane region" description="Helical" evidence="8">
    <location>
        <begin position="144"/>
        <end position="171"/>
    </location>
</feature>
<feature type="domain" description="Cytochrome oxidase subunit I profile" evidence="9">
    <location>
        <begin position="8"/>
        <end position="514"/>
    </location>
</feature>
<accession>A0ABN6PWI2</accession>
<dbReference type="PROSITE" id="PS00077">
    <property type="entry name" value="COX1_CUB"/>
    <property type="match status" value="1"/>
</dbReference>
<feature type="transmembrane region" description="Helical" evidence="8">
    <location>
        <begin position="271"/>
        <end position="291"/>
    </location>
</feature>
<evidence type="ECO:0000256" key="5">
    <source>
        <dbReference type="ARBA" id="ARBA00023136"/>
    </source>
</evidence>
<keyword evidence="2 6" id="KW-0679">Respiratory chain</keyword>
<dbReference type="InterPro" id="IPR036927">
    <property type="entry name" value="Cyt_c_oxase-like_su1_sf"/>
</dbReference>
<keyword evidence="6" id="KW-0349">Heme</keyword>
<feature type="region of interest" description="Disordered" evidence="7">
    <location>
        <begin position="490"/>
        <end position="525"/>
    </location>
</feature>
<dbReference type="Proteomes" id="UP001057498">
    <property type="component" value="Chromosome"/>
</dbReference>
<evidence type="ECO:0000256" key="1">
    <source>
        <dbReference type="ARBA" id="ARBA00004141"/>
    </source>
</evidence>
<dbReference type="PANTHER" id="PTHR10422">
    <property type="entry name" value="CYTOCHROME C OXIDASE SUBUNIT 1"/>
    <property type="match status" value="1"/>
</dbReference>
<name>A0ABN6PWI2_9BURK</name>
<gene>
    <name evidence="10" type="ORF">CATMQ487_49320</name>
</gene>
<protein>
    <submittedName>
        <fullName evidence="10">Cytochrome c oxidase subunit 1</fullName>
    </submittedName>
</protein>
<feature type="transmembrane region" description="Helical" evidence="8">
    <location>
        <begin position="59"/>
        <end position="82"/>
    </location>
</feature>
<keyword evidence="6" id="KW-0408">Iron</keyword>
<comment type="similarity">
    <text evidence="6">Belongs to the heme-copper respiratory oxidase family.</text>
</comment>
<feature type="transmembrane region" description="Helical" evidence="8">
    <location>
        <begin position="20"/>
        <end position="39"/>
    </location>
</feature>
<comment type="subcellular location">
    <subcellularLocation>
        <location evidence="1">Membrane</location>
        <topology evidence="1">Multi-pass membrane protein</topology>
    </subcellularLocation>
</comment>
<organism evidence="10 11">
    <name type="scientific">Sphaerotilus microaerophilus</name>
    <dbReference type="NCBI Taxonomy" id="2914710"/>
    <lineage>
        <taxon>Bacteria</taxon>
        <taxon>Pseudomonadati</taxon>
        <taxon>Pseudomonadota</taxon>
        <taxon>Betaproteobacteria</taxon>
        <taxon>Burkholderiales</taxon>
        <taxon>Sphaerotilaceae</taxon>
        <taxon>Sphaerotilus</taxon>
    </lineage>
</organism>
<dbReference type="PANTHER" id="PTHR10422:SF18">
    <property type="entry name" value="CYTOCHROME C OXIDASE SUBUNIT 1"/>
    <property type="match status" value="1"/>
</dbReference>
<reference evidence="10" key="1">
    <citation type="submission" date="2022-04" db="EMBL/GenBank/DDBJ databases">
        <title>Whole genome sequence of Sphaerotilus sp. FB-5.</title>
        <authorList>
            <person name="Takeda M."/>
            <person name="Narihara S."/>
            <person name="Akimoto M."/>
            <person name="Akimoto R."/>
            <person name="Nishiyashiki S."/>
            <person name="Murakami T."/>
        </authorList>
    </citation>
    <scope>NUCLEOTIDE SEQUENCE</scope>
    <source>
        <strain evidence="10">FB-5</strain>
    </source>
</reference>
<evidence type="ECO:0000256" key="3">
    <source>
        <dbReference type="ARBA" id="ARBA00022692"/>
    </source>
</evidence>
<dbReference type="RefSeq" id="WP_251971109.1">
    <property type="nucleotide sequence ID" value="NZ_AP025730.1"/>
</dbReference>
<feature type="transmembrane region" description="Helical" evidence="8">
    <location>
        <begin position="409"/>
        <end position="433"/>
    </location>
</feature>
<keyword evidence="6" id="KW-0479">Metal-binding</keyword>
<evidence type="ECO:0000313" key="11">
    <source>
        <dbReference type="Proteomes" id="UP001057498"/>
    </source>
</evidence>
<sequence length="525" mass="58248">MSFNIKEWIFTTDHKRVGVLYLIGSIAAFGVAGIAAMLMRIELSTLGPTITTNPTQYNVWLYAHGAVMILGFQIPALTGFFANYCIPLMIGAKDVAFPRVNALSVWLFYVGIILALLTFVVPDPPDVMWTGYPPYSTITTGNTALYSFTVLVLGFASIIGGVNFLTTVAYMRAPGLKWSNLNIFVWCTLGAFVLQLIFVPVLGTAVTLISFDKYLGTHFFDPSRGGDVLTYQNLFWFYSHPAVYVIFLPFIGVVYEIVATFAKNRVFNHKVVLWGGIGGIVILSGEVWVHHLYVSGMADWIRIGQMVTTLLISIPVGLLVISLAGTLYKGSITFETPMLYALGVLFLFLIGGLTGIPLALTSLTLHLSDTYYVVGHFHYVMAVAGTFAIFGGVYYWFPKITGRMYNERWGKIGFWLTFVGVNIVFWIMMTVGVKGMPRRYYDYSAFPQFESAHQWMTLGAAILGVGFLIAVANWIIGAMKGAPAGDNPWRSQSLEWTTVSPPPHGNWPSPPSVDPDWTPYSYERR</sequence>
<proteinExistence type="inferred from homology"/>
<evidence type="ECO:0000256" key="4">
    <source>
        <dbReference type="ARBA" id="ARBA00022989"/>
    </source>
</evidence>
<dbReference type="InterPro" id="IPR000883">
    <property type="entry name" value="Cyt_C_Oxase_1"/>
</dbReference>
<evidence type="ECO:0000313" key="10">
    <source>
        <dbReference type="EMBL" id="BDI07962.1"/>
    </source>
</evidence>
<feature type="transmembrane region" description="Helical" evidence="8">
    <location>
        <begin position="339"/>
        <end position="365"/>
    </location>
</feature>
<evidence type="ECO:0000256" key="2">
    <source>
        <dbReference type="ARBA" id="ARBA00022660"/>
    </source>
</evidence>
<keyword evidence="3 6" id="KW-0812">Transmembrane</keyword>
<feature type="transmembrane region" description="Helical" evidence="8">
    <location>
        <begin position="303"/>
        <end position="327"/>
    </location>
</feature>
<dbReference type="InterPro" id="IPR023615">
    <property type="entry name" value="Cyt_c_Oxase_su1_BS"/>
</dbReference>
<dbReference type="Gene3D" id="1.20.210.10">
    <property type="entry name" value="Cytochrome c oxidase-like, subunit I domain"/>
    <property type="match status" value="1"/>
</dbReference>
<feature type="compositionally biased region" description="Pro residues" evidence="7">
    <location>
        <begin position="500"/>
        <end position="513"/>
    </location>
</feature>
<dbReference type="Pfam" id="PF00115">
    <property type="entry name" value="COX1"/>
    <property type="match status" value="1"/>
</dbReference>
<evidence type="ECO:0000256" key="6">
    <source>
        <dbReference type="RuleBase" id="RU000370"/>
    </source>
</evidence>
<feature type="transmembrane region" description="Helical" evidence="8">
    <location>
        <begin position="103"/>
        <end position="121"/>
    </location>
</feature>
<feature type="transmembrane region" description="Helical" evidence="8">
    <location>
        <begin position="183"/>
        <end position="211"/>
    </location>
</feature>
<keyword evidence="5 8" id="KW-0472">Membrane</keyword>
<evidence type="ECO:0000256" key="8">
    <source>
        <dbReference type="SAM" id="Phobius"/>
    </source>
</evidence>
<feature type="transmembrane region" description="Helical" evidence="8">
    <location>
        <begin position="235"/>
        <end position="259"/>
    </location>
</feature>
<dbReference type="PRINTS" id="PR01165">
    <property type="entry name" value="CYCOXIDASEI"/>
</dbReference>
<evidence type="ECO:0000259" key="9">
    <source>
        <dbReference type="PROSITE" id="PS50855"/>
    </source>
</evidence>
<keyword evidence="6" id="KW-0249">Electron transport</keyword>
<dbReference type="SUPFAM" id="SSF81442">
    <property type="entry name" value="Cytochrome c oxidase subunit I-like"/>
    <property type="match status" value="1"/>
</dbReference>